<accession>A0A2H0VFH3</accession>
<organism evidence="1 2">
    <name type="scientific">Candidatus Colwellbacteria bacterium CG10_big_fil_rev_8_21_14_0_10_42_22</name>
    <dbReference type="NCBI Taxonomy" id="1974540"/>
    <lineage>
        <taxon>Bacteria</taxon>
        <taxon>Candidatus Colwelliibacteriota</taxon>
    </lineage>
</organism>
<dbReference type="AlphaFoldDB" id="A0A2H0VFH3"/>
<comment type="caution">
    <text evidence="1">The sequence shown here is derived from an EMBL/GenBank/DDBJ whole genome shotgun (WGS) entry which is preliminary data.</text>
</comment>
<evidence type="ECO:0000313" key="2">
    <source>
        <dbReference type="Proteomes" id="UP000231466"/>
    </source>
</evidence>
<sequence>MDLEFWTKWRFKPGDLVTWSEYADEPLFDTTGTGMLTEYISISVRDTYQQKPPFEVVGVYEHPTWGHRYVRHPQAVSIKLSAERIVCVRGETLRPHQSQTQN</sequence>
<proteinExistence type="predicted"/>
<dbReference type="Proteomes" id="UP000231466">
    <property type="component" value="Unassembled WGS sequence"/>
</dbReference>
<reference evidence="2" key="1">
    <citation type="submission" date="2017-09" db="EMBL/GenBank/DDBJ databases">
        <title>Depth-based differentiation of microbial function through sediment-hosted aquifers and enrichment of novel symbionts in the deep terrestrial subsurface.</title>
        <authorList>
            <person name="Probst A.J."/>
            <person name="Ladd B."/>
            <person name="Jarett J.K."/>
            <person name="Geller-Mcgrath D.E."/>
            <person name="Sieber C.M.K."/>
            <person name="Emerson J.B."/>
            <person name="Anantharaman K."/>
            <person name="Thomas B.C."/>
            <person name="Malmstrom R."/>
            <person name="Stieglmeier M."/>
            <person name="Klingl A."/>
            <person name="Woyke T."/>
            <person name="Ryan C.M."/>
            <person name="Banfield J.F."/>
        </authorList>
    </citation>
    <scope>NUCLEOTIDE SEQUENCE [LARGE SCALE GENOMIC DNA]</scope>
</reference>
<name>A0A2H0VFH3_9BACT</name>
<gene>
    <name evidence="1" type="ORF">COT89_02795</name>
</gene>
<protein>
    <submittedName>
        <fullName evidence="1">Uncharacterized protein</fullName>
    </submittedName>
</protein>
<evidence type="ECO:0000313" key="1">
    <source>
        <dbReference type="EMBL" id="PIR97813.1"/>
    </source>
</evidence>
<dbReference type="EMBL" id="PFAH01000009">
    <property type="protein sequence ID" value="PIR97813.1"/>
    <property type="molecule type" value="Genomic_DNA"/>
</dbReference>